<evidence type="ECO:0000313" key="2">
    <source>
        <dbReference type="WBParaSite" id="nRc.2.0.1.t38497-RA"/>
    </source>
</evidence>
<sequence>MNQCAHRLKEKVNCTTLSKTSLFDEDNSHNMVEMMLSPTSPTLCPHITSYFSTYFYKSAEFDCVH</sequence>
<organism evidence="1 2">
    <name type="scientific">Romanomermis culicivorax</name>
    <name type="common">Nematode worm</name>
    <dbReference type="NCBI Taxonomy" id="13658"/>
    <lineage>
        <taxon>Eukaryota</taxon>
        <taxon>Metazoa</taxon>
        <taxon>Ecdysozoa</taxon>
        <taxon>Nematoda</taxon>
        <taxon>Enoplea</taxon>
        <taxon>Dorylaimia</taxon>
        <taxon>Mermithida</taxon>
        <taxon>Mermithoidea</taxon>
        <taxon>Mermithidae</taxon>
        <taxon>Romanomermis</taxon>
    </lineage>
</organism>
<keyword evidence="1" id="KW-1185">Reference proteome</keyword>
<dbReference type="WBParaSite" id="nRc.2.0.1.t38497-RA">
    <property type="protein sequence ID" value="nRc.2.0.1.t38497-RA"/>
    <property type="gene ID" value="nRc.2.0.1.g38497"/>
</dbReference>
<dbReference type="AlphaFoldDB" id="A0A915KKF3"/>
<accession>A0A915KKF3</accession>
<name>A0A915KKF3_ROMCU</name>
<proteinExistence type="predicted"/>
<dbReference type="Proteomes" id="UP000887565">
    <property type="component" value="Unplaced"/>
</dbReference>
<reference evidence="2" key="1">
    <citation type="submission" date="2022-11" db="UniProtKB">
        <authorList>
            <consortium name="WormBaseParasite"/>
        </authorList>
    </citation>
    <scope>IDENTIFICATION</scope>
</reference>
<evidence type="ECO:0000313" key="1">
    <source>
        <dbReference type="Proteomes" id="UP000887565"/>
    </source>
</evidence>
<protein>
    <submittedName>
        <fullName evidence="2">Uncharacterized protein</fullName>
    </submittedName>
</protein>